<dbReference type="PANTHER" id="PTHR43800:SF1">
    <property type="entry name" value="PEPTIDYL-LYSINE N-ACETYLTRANSFERASE YJAB"/>
    <property type="match status" value="1"/>
</dbReference>
<evidence type="ECO:0000259" key="3">
    <source>
        <dbReference type="PROSITE" id="PS51186"/>
    </source>
</evidence>
<dbReference type="Pfam" id="PF13673">
    <property type="entry name" value="Acetyltransf_10"/>
    <property type="match status" value="1"/>
</dbReference>
<proteinExistence type="predicted"/>
<keyword evidence="5" id="KW-1185">Reference proteome</keyword>
<evidence type="ECO:0000313" key="5">
    <source>
        <dbReference type="Proteomes" id="UP000487757"/>
    </source>
</evidence>
<dbReference type="EMBL" id="WKKH01000013">
    <property type="protein sequence ID" value="MRX76464.1"/>
    <property type="molecule type" value="Genomic_DNA"/>
</dbReference>
<accession>A0A7K0FZF3</accession>
<dbReference type="Proteomes" id="UP000487757">
    <property type="component" value="Unassembled WGS sequence"/>
</dbReference>
<protein>
    <submittedName>
        <fullName evidence="4">GNAT family N-acetyltransferase</fullName>
    </submittedName>
</protein>
<comment type="caution">
    <text evidence="4">The sequence shown here is derived from an EMBL/GenBank/DDBJ whole genome shotgun (WGS) entry which is preliminary data.</text>
</comment>
<keyword evidence="1 4" id="KW-0808">Transferase</keyword>
<organism evidence="4 5">
    <name type="scientific">Pedobacter petrophilus</name>
    <dbReference type="NCBI Taxonomy" id="1908241"/>
    <lineage>
        <taxon>Bacteria</taxon>
        <taxon>Pseudomonadati</taxon>
        <taxon>Bacteroidota</taxon>
        <taxon>Sphingobacteriia</taxon>
        <taxon>Sphingobacteriales</taxon>
        <taxon>Sphingobacteriaceae</taxon>
        <taxon>Pedobacter</taxon>
    </lineage>
</organism>
<keyword evidence="2" id="KW-0012">Acyltransferase</keyword>
<feature type="domain" description="N-acetyltransferase" evidence="3">
    <location>
        <begin position="6"/>
        <end position="151"/>
    </location>
</feature>
<evidence type="ECO:0000256" key="2">
    <source>
        <dbReference type="ARBA" id="ARBA00023315"/>
    </source>
</evidence>
<dbReference type="CDD" id="cd04301">
    <property type="entry name" value="NAT_SF"/>
    <property type="match status" value="1"/>
</dbReference>
<dbReference type="AlphaFoldDB" id="A0A7K0FZF3"/>
<gene>
    <name evidence="4" type="ORF">GJU39_10215</name>
</gene>
<sequence>MSETSLNIRPIKPNEHTRVLQLWEESVRASHDFITEKDIGHYRKMIAESLVNLKLFAVDEADQMQGFIALSDHKIQLLFVHPNAFRRGFGKRLIQYAVQEHRARLVDVNAQNGQAMSFYLSLGFRVYDKFPNDGAGKPYPVWSLRLKRNFNRKQRWNGWRKILFSLFRT</sequence>
<dbReference type="Gene3D" id="3.40.630.30">
    <property type="match status" value="1"/>
</dbReference>
<dbReference type="GO" id="GO:0016747">
    <property type="term" value="F:acyltransferase activity, transferring groups other than amino-acyl groups"/>
    <property type="evidence" value="ECO:0007669"/>
    <property type="project" value="InterPro"/>
</dbReference>
<dbReference type="PANTHER" id="PTHR43800">
    <property type="entry name" value="PEPTIDYL-LYSINE N-ACETYLTRANSFERASE YJAB"/>
    <property type="match status" value="1"/>
</dbReference>
<dbReference type="OrthoDB" id="9789605at2"/>
<dbReference type="SUPFAM" id="SSF55729">
    <property type="entry name" value="Acyl-CoA N-acyltransferases (Nat)"/>
    <property type="match status" value="1"/>
</dbReference>
<dbReference type="InterPro" id="IPR000182">
    <property type="entry name" value="GNAT_dom"/>
</dbReference>
<reference evidence="4 5" key="1">
    <citation type="submission" date="2019-11" db="EMBL/GenBank/DDBJ databases">
        <title>Pedobacter petrophilus genome.</title>
        <authorList>
            <person name="Feldbauer M.J."/>
            <person name="Newman J.D."/>
        </authorList>
    </citation>
    <scope>NUCLEOTIDE SEQUENCE [LARGE SCALE GENOMIC DNA]</scope>
    <source>
        <strain evidence="4 5">LMG 29686</strain>
    </source>
</reference>
<evidence type="ECO:0000256" key="1">
    <source>
        <dbReference type="ARBA" id="ARBA00022679"/>
    </source>
</evidence>
<dbReference type="RefSeq" id="WP_154280695.1">
    <property type="nucleotide sequence ID" value="NZ_JBHUJQ010000001.1"/>
</dbReference>
<evidence type="ECO:0000313" key="4">
    <source>
        <dbReference type="EMBL" id="MRX76464.1"/>
    </source>
</evidence>
<dbReference type="PROSITE" id="PS51186">
    <property type="entry name" value="GNAT"/>
    <property type="match status" value="1"/>
</dbReference>
<name>A0A7K0FZF3_9SPHI</name>
<dbReference type="InterPro" id="IPR016181">
    <property type="entry name" value="Acyl_CoA_acyltransferase"/>
</dbReference>